<feature type="domain" description="Replication protein A C-terminal" evidence="5">
    <location>
        <begin position="147"/>
        <end position="243"/>
    </location>
</feature>
<protein>
    <submittedName>
        <fullName evidence="6">Replication protein A C terminal, putative</fullName>
    </submittedName>
</protein>
<comment type="subcellular location">
    <subcellularLocation>
        <location evidence="1">Nucleus</location>
    </subcellularLocation>
</comment>
<dbReference type="InterPro" id="IPR014892">
    <property type="entry name" value="RPA_C"/>
</dbReference>
<dbReference type="InterPro" id="IPR040260">
    <property type="entry name" value="RFA2-like"/>
</dbReference>
<dbReference type="PANTHER" id="PTHR13989">
    <property type="entry name" value="REPLICATION PROTEIN A-RELATED"/>
    <property type="match status" value="1"/>
</dbReference>
<keyword evidence="4" id="KW-0539">Nucleus</keyword>
<keyword evidence="2" id="KW-0235">DNA replication</keyword>
<keyword evidence="3" id="KW-0238">DNA-binding</keyword>
<dbReference type="GO" id="GO:0035861">
    <property type="term" value="C:site of double-strand break"/>
    <property type="evidence" value="ECO:0007669"/>
    <property type="project" value="TreeGrafter"/>
</dbReference>
<evidence type="ECO:0000256" key="2">
    <source>
        <dbReference type="ARBA" id="ARBA00022705"/>
    </source>
</evidence>
<dbReference type="EMBL" id="LR877167">
    <property type="protein sequence ID" value="CAD2221860.1"/>
    <property type="molecule type" value="Genomic_DNA"/>
</dbReference>
<dbReference type="SUPFAM" id="SSF50249">
    <property type="entry name" value="Nucleic acid-binding proteins"/>
    <property type="match status" value="1"/>
</dbReference>
<evidence type="ECO:0000256" key="4">
    <source>
        <dbReference type="ARBA" id="ARBA00023242"/>
    </source>
</evidence>
<accession>S9VJ43</accession>
<dbReference type="GO" id="GO:0003697">
    <property type="term" value="F:single-stranded DNA binding"/>
    <property type="evidence" value="ECO:0007669"/>
    <property type="project" value="TreeGrafter"/>
</dbReference>
<evidence type="ECO:0000313" key="7">
    <source>
        <dbReference type="Proteomes" id="UP000515908"/>
    </source>
</evidence>
<evidence type="ECO:0000256" key="3">
    <source>
        <dbReference type="ARBA" id="ARBA00023125"/>
    </source>
</evidence>
<organism evidence="6 7">
    <name type="scientific">Angomonas deanei</name>
    <dbReference type="NCBI Taxonomy" id="59799"/>
    <lineage>
        <taxon>Eukaryota</taxon>
        <taxon>Discoba</taxon>
        <taxon>Euglenozoa</taxon>
        <taxon>Kinetoplastea</taxon>
        <taxon>Metakinetoplastina</taxon>
        <taxon>Trypanosomatida</taxon>
        <taxon>Trypanosomatidae</taxon>
        <taxon>Strigomonadinae</taxon>
        <taxon>Angomonas</taxon>
    </lineage>
</organism>
<dbReference type="InterPro" id="IPR012340">
    <property type="entry name" value="NA-bd_OB-fold"/>
</dbReference>
<dbReference type="VEuPathDB" id="TriTrypDB:ADEAN_000939500"/>
<dbReference type="OrthoDB" id="25571at2759"/>
<dbReference type="Pfam" id="PF08784">
    <property type="entry name" value="RPA_C"/>
    <property type="match status" value="1"/>
</dbReference>
<gene>
    <name evidence="6" type="ORF">ADEAN_000939500</name>
</gene>
<dbReference type="InterPro" id="IPR014646">
    <property type="entry name" value="Rfa2/RPA32"/>
</dbReference>
<evidence type="ECO:0000259" key="5">
    <source>
        <dbReference type="Pfam" id="PF08784"/>
    </source>
</evidence>
<proteinExistence type="predicted"/>
<evidence type="ECO:0000313" key="6">
    <source>
        <dbReference type="EMBL" id="CAD2221860.1"/>
    </source>
</evidence>
<dbReference type="GO" id="GO:0006260">
    <property type="term" value="P:DNA replication"/>
    <property type="evidence" value="ECO:0007669"/>
    <property type="project" value="UniProtKB-KW"/>
</dbReference>
<keyword evidence="7" id="KW-1185">Reference proteome</keyword>
<dbReference type="AlphaFoldDB" id="S9VJ43"/>
<sequence>MLTGAQQNNLAAAGQQRRINPIRPLTIKQLTEGMSVGDGVMVIDGHEVTQATIVGRVVGYENANMAAGGAQTAKHFGYRITDTTGLLVARQWVDGGSESEPLPLNSHVRASGSVKVWQDAPVVTGTVVAVADSNELNYHALDAILTHLRLTKGNRRPVEGKSSLTNTPGAVGVQNMLPGGSSNVPLTDLLVSVIRQNANGSDSGMSMDELVVSAQGYGFSSKDVGAALRILASEGKVYQMHDNRFNI</sequence>
<evidence type="ECO:0000256" key="1">
    <source>
        <dbReference type="ARBA" id="ARBA00004123"/>
    </source>
</evidence>
<dbReference type="PANTHER" id="PTHR13989:SF16">
    <property type="entry name" value="REPLICATION PROTEIN A2"/>
    <property type="match status" value="1"/>
</dbReference>
<dbReference type="Proteomes" id="UP000515908">
    <property type="component" value="Chromosome 23"/>
</dbReference>
<dbReference type="GO" id="GO:0000724">
    <property type="term" value="P:double-strand break repair via homologous recombination"/>
    <property type="evidence" value="ECO:0007669"/>
    <property type="project" value="TreeGrafter"/>
</dbReference>
<name>S9VJ43_9TRYP</name>
<dbReference type="PIRSF" id="PIRSF036949">
    <property type="entry name" value="RPA32"/>
    <property type="match status" value="1"/>
</dbReference>
<dbReference type="GO" id="GO:0006289">
    <property type="term" value="P:nucleotide-excision repair"/>
    <property type="evidence" value="ECO:0007669"/>
    <property type="project" value="TreeGrafter"/>
</dbReference>
<reference evidence="6 7" key="1">
    <citation type="submission" date="2020-08" db="EMBL/GenBank/DDBJ databases">
        <authorList>
            <person name="Newling K."/>
            <person name="Davey J."/>
            <person name="Forrester S."/>
        </authorList>
    </citation>
    <scope>NUCLEOTIDE SEQUENCE [LARGE SCALE GENOMIC DNA]</scope>
    <source>
        <strain evidence="7">Crithidia deanei Carvalho (ATCC PRA-265)</strain>
    </source>
</reference>
<dbReference type="GO" id="GO:0005662">
    <property type="term" value="C:DNA replication factor A complex"/>
    <property type="evidence" value="ECO:0007669"/>
    <property type="project" value="TreeGrafter"/>
</dbReference>
<dbReference type="GO" id="GO:0000781">
    <property type="term" value="C:chromosome, telomeric region"/>
    <property type="evidence" value="ECO:0007669"/>
    <property type="project" value="TreeGrafter"/>
</dbReference>
<dbReference type="Gene3D" id="2.40.50.140">
    <property type="entry name" value="Nucleic acid-binding proteins"/>
    <property type="match status" value="1"/>
</dbReference>